<evidence type="ECO:0000256" key="1">
    <source>
        <dbReference type="ARBA" id="ARBA00004781"/>
    </source>
</evidence>
<sequence length="287" mass="32350">MNKKILVLGASGMLGNAIYRYLSEQPNLSVFGTIRNSSNLKYFADNLREYLFPNVDVLHQDDLIHLLKELKPDVIINCVGIIKQLSESKDPLVVLPINSMLPHRLAHLADLINARVIHISTDCVFAGAKGLYTEDDDCDASDLYGVSKRIGELCDYQNAITLRTSIIGRELNTNYALVDWFLSQQQSIKGYKQAIFSGLPTVELARIINDYVLPNAQLSGLYHVSSAPIDKYSLLKLVAEVYGKEIDIIPDEDFKINRSLNSDRFKQITGYEPPSWPELVLKMKNFK</sequence>
<keyword evidence="6" id="KW-0560">Oxidoreductase</keyword>
<dbReference type="InterPro" id="IPR036291">
    <property type="entry name" value="NAD(P)-bd_dom_sf"/>
</dbReference>
<comment type="pathway">
    <text evidence="1 6">Carbohydrate biosynthesis; dTDP-L-rhamnose biosynthesis.</text>
</comment>
<dbReference type="SUPFAM" id="SSF51735">
    <property type="entry name" value="NAD(P)-binding Rossmann-fold domains"/>
    <property type="match status" value="1"/>
</dbReference>
<dbReference type="GO" id="GO:0005829">
    <property type="term" value="C:cytosol"/>
    <property type="evidence" value="ECO:0007669"/>
    <property type="project" value="TreeGrafter"/>
</dbReference>
<comment type="function">
    <text evidence="6">Catalyzes the reduction of dTDP-6-deoxy-L-lyxo-4-hexulose to yield dTDP-L-rhamnose.</text>
</comment>
<dbReference type="InterPro" id="IPR029903">
    <property type="entry name" value="RmlD-like-bd"/>
</dbReference>
<dbReference type="GO" id="GO:0019305">
    <property type="term" value="P:dTDP-rhamnose biosynthetic process"/>
    <property type="evidence" value="ECO:0007669"/>
    <property type="project" value="UniProtKB-UniPathway"/>
</dbReference>
<dbReference type="EMBL" id="LNYY01000019">
    <property type="protein sequence ID" value="KTD69655.1"/>
    <property type="molecule type" value="Genomic_DNA"/>
</dbReference>
<dbReference type="RefSeq" id="WP_058511579.1">
    <property type="nucleotide sequence ID" value="NZ_LNYY01000019.1"/>
</dbReference>
<dbReference type="PANTHER" id="PTHR10491">
    <property type="entry name" value="DTDP-4-DEHYDRORHAMNOSE REDUCTASE"/>
    <property type="match status" value="1"/>
</dbReference>
<evidence type="ECO:0000256" key="3">
    <source>
        <dbReference type="ARBA" id="ARBA00012929"/>
    </source>
</evidence>
<gene>
    <name evidence="8" type="ORF">Lste_2813</name>
</gene>
<feature type="domain" description="RmlD-like substrate binding" evidence="7">
    <location>
        <begin position="4"/>
        <end position="250"/>
    </location>
</feature>
<comment type="similarity">
    <text evidence="2 6">Belongs to the dTDP-4-dehydrorhamnose reductase family.</text>
</comment>
<dbReference type="InterPro" id="IPR005913">
    <property type="entry name" value="dTDP_dehydrorham_reduct"/>
</dbReference>
<comment type="catalytic activity">
    <reaction evidence="5 6">
        <text>dTDP-beta-L-rhamnose + NADP(+) = dTDP-4-dehydro-beta-L-rhamnose + NADPH + H(+)</text>
        <dbReference type="Rhea" id="RHEA:21796"/>
        <dbReference type="ChEBI" id="CHEBI:15378"/>
        <dbReference type="ChEBI" id="CHEBI:57510"/>
        <dbReference type="ChEBI" id="CHEBI:57783"/>
        <dbReference type="ChEBI" id="CHEBI:58349"/>
        <dbReference type="ChEBI" id="CHEBI:62830"/>
        <dbReference type="EC" id="1.1.1.133"/>
    </reaction>
</comment>
<evidence type="ECO:0000313" key="8">
    <source>
        <dbReference type="EMBL" id="KTD69655.1"/>
    </source>
</evidence>
<evidence type="ECO:0000256" key="6">
    <source>
        <dbReference type="RuleBase" id="RU364082"/>
    </source>
</evidence>
<reference evidence="8 9" key="1">
    <citation type="submission" date="2015-11" db="EMBL/GenBank/DDBJ databases">
        <title>Genomic analysis of 38 Legionella species identifies large and diverse effector repertoires.</title>
        <authorList>
            <person name="Burstein D."/>
            <person name="Amaro F."/>
            <person name="Zusman T."/>
            <person name="Lifshitz Z."/>
            <person name="Cohen O."/>
            <person name="Gilbert J.A."/>
            <person name="Pupko T."/>
            <person name="Shuman H.A."/>
            <person name="Segal G."/>
        </authorList>
    </citation>
    <scope>NUCLEOTIDE SEQUENCE [LARGE SCALE GENOMIC DNA]</scope>
    <source>
        <strain evidence="8 9">IMVS3376</strain>
    </source>
</reference>
<dbReference type="GO" id="GO:0009243">
    <property type="term" value="P:O antigen biosynthetic process"/>
    <property type="evidence" value="ECO:0007669"/>
    <property type="project" value="UniProtKB-UniPathway"/>
</dbReference>
<dbReference type="PANTHER" id="PTHR10491:SF4">
    <property type="entry name" value="METHIONINE ADENOSYLTRANSFERASE 2 SUBUNIT BETA"/>
    <property type="match status" value="1"/>
</dbReference>
<dbReference type="GO" id="GO:0008831">
    <property type="term" value="F:dTDP-4-dehydrorhamnose reductase activity"/>
    <property type="evidence" value="ECO:0007669"/>
    <property type="project" value="UniProtKB-EC"/>
</dbReference>
<dbReference type="EC" id="1.1.1.133" evidence="3 6"/>
<accession>A0A0W0ZKM5</accession>
<dbReference type="UniPathway" id="UPA00281"/>
<evidence type="ECO:0000259" key="7">
    <source>
        <dbReference type="Pfam" id="PF04321"/>
    </source>
</evidence>
<evidence type="ECO:0000256" key="5">
    <source>
        <dbReference type="ARBA" id="ARBA00048200"/>
    </source>
</evidence>
<comment type="cofactor">
    <cofactor evidence="6">
        <name>Mg(2+)</name>
        <dbReference type="ChEBI" id="CHEBI:18420"/>
    </cofactor>
    <text evidence="6">Binds 1 Mg(2+) ion per monomer.</text>
</comment>
<dbReference type="OrthoDB" id="9803892at2"/>
<dbReference type="STRING" id="947033.Lste_2813"/>
<name>A0A0W0ZKM5_9GAMM</name>
<proteinExistence type="inferred from homology"/>
<evidence type="ECO:0000256" key="4">
    <source>
        <dbReference type="ARBA" id="ARBA00017099"/>
    </source>
</evidence>
<dbReference type="Gene3D" id="3.40.50.720">
    <property type="entry name" value="NAD(P)-binding Rossmann-like Domain"/>
    <property type="match status" value="1"/>
</dbReference>
<dbReference type="CDD" id="cd05254">
    <property type="entry name" value="dTDP_HR_like_SDR_e"/>
    <property type="match status" value="1"/>
</dbReference>
<keyword evidence="9" id="KW-1185">Reference proteome</keyword>
<dbReference type="UniPathway" id="UPA00124"/>
<evidence type="ECO:0000256" key="2">
    <source>
        <dbReference type="ARBA" id="ARBA00010944"/>
    </source>
</evidence>
<dbReference type="AlphaFoldDB" id="A0A0W0ZKM5"/>
<organism evidence="8 9">
    <name type="scientific">Legionella steelei</name>
    <dbReference type="NCBI Taxonomy" id="947033"/>
    <lineage>
        <taxon>Bacteria</taxon>
        <taxon>Pseudomonadati</taxon>
        <taxon>Pseudomonadota</taxon>
        <taxon>Gammaproteobacteria</taxon>
        <taxon>Legionellales</taxon>
        <taxon>Legionellaceae</taxon>
        <taxon>Legionella</taxon>
    </lineage>
</organism>
<dbReference type="Pfam" id="PF04321">
    <property type="entry name" value="RmlD_sub_bind"/>
    <property type="match status" value="1"/>
</dbReference>
<dbReference type="PATRIC" id="fig|947033.5.peg.2983"/>
<dbReference type="Proteomes" id="UP000054926">
    <property type="component" value="Unassembled WGS sequence"/>
</dbReference>
<protein>
    <recommendedName>
        <fullName evidence="4 6">dTDP-4-dehydrorhamnose reductase</fullName>
        <ecNumber evidence="3 6">1.1.1.133</ecNumber>
    </recommendedName>
</protein>
<keyword evidence="6" id="KW-0521">NADP</keyword>
<comment type="caution">
    <text evidence="8">The sequence shown here is derived from an EMBL/GenBank/DDBJ whole genome shotgun (WGS) entry which is preliminary data.</text>
</comment>
<evidence type="ECO:0000313" key="9">
    <source>
        <dbReference type="Proteomes" id="UP000054926"/>
    </source>
</evidence>